<dbReference type="EMBL" id="VKHP01000201">
    <property type="protein sequence ID" value="NEV00847.1"/>
    <property type="molecule type" value="Genomic_DNA"/>
</dbReference>
<comment type="caution">
    <text evidence="3">The sequence shown here is derived from an EMBL/GenBank/DDBJ whole genome shotgun (WGS) entry which is preliminary data.</text>
</comment>
<sequence>MRDVLRCRRGSAAFATVIAMIPLIGVLALGGEAGSWYVTQQRAQNAADAAAYSGGLQMACLASGTSCTAPTTTVDYSGKQFAAQNTFCNSGDTSYPGSKCSTSLPSGVSQNVQIATLAAWNGTSCTGGTNCFVQAKVSQTQPGYIAKLLGLSNVTIGAIAVAKVNNLAPNPPCVLALSGSLSFQGSPNINAQNCGMFSDSTANNAIDFTGGGTTLNGPLSAAGGCTGTTTLCNKAYLYSQPVQNPYTALDGALTTLCGANPSLPTRCGLPVCTGSGLVAYTAATPCTNDKLHITSNGAISLNGATSTCTPTTAFCVYFISGTLKITGTPTISGTATFILLPGATIDNTGNAVITIAGPSTAPSSLPSALQSSASLFQYMSMYDASATAVKFGGNTNINLTGTIYAPTAAVTFQGNPTINMGNGTSCGQLIAKSVAFNGNATLDSSGCPTQVQVKGPPQYVQLVQ</sequence>
<keyword evidence="1" id="KW-0812">Transmembrane</keyword>
<dbReference type="Pfam" id="PF13400">
    <property type="entry name" value="Tad"/>
    <property type="match status" value="1"/>
</dbReference>
<feature type="transmembrane region" description="Helical" evidence="1">
    <location>
        <begin position="12"/>
        <end position="31"/>
    </location>
</feature>
<keyword evidence="1" id="KW-0472">Membrane</keyword>
<evidence type="ECO:0000313" key="4">
    <source>
        <dbReference type="Proteomes" id="UP000468531"/>
    </source>
</evidence>
<organism evidence="3 4">
    <name type="scientific">Bradyrhizobium uaiense</name>
    <dbReference type="NCBI Taxonomy" id="2594946"/>
    <lineage>
        <taxon>Bacteria</taxon>
        <taxon>Pseudomonadati</taxon>
        <taxon>Pseudomonadota</taxon>
        <taxon>Alphaproteobacteria</taxon>
        <taxon>Hyphomicrobiales</taxon>
        <taxon>Nitrobacteraceae</taxon>
        <taxon>Bradyrhizobium</taxon>
    </lineage>
</organism>
<name>A0A6P1BQP9_9BRAD</name>
<dbReference type="AlphaFoldDB" id="A0A6P1BQP9"/>
<evidence type="ECO:0000256" key="1">
    <source>
        <dbReference type="SAM" id="Phobius"/>
    </source>
</evidence>
<protein>
    <recommendedName>
        <fullName evidence="2">Putative Flp pilus-assembly TadG-like N-terminal domain-containing protein</fullName>
    </recommendedName>
</protein>
<keyword evidence="1" id="KW-1133">Transmembrane helix</keyword>
<dbReference type="Proteomes" id="UP000468531">
    <property type="component" value="Unassembled WGS sequence"/>
</dbReference>
<evidence type="ECO:0000259" key="2">
    <source>
        <dbReference type="Pfam" id="PF13400"/>
    </source>
</evidence>
<reference evidence="3 4" key="1">
    <citation type="journal article" date="2020" name="Arch. Microbiol.">
        <title>Bradyrhizobium uaiense sp. nov., a new highly efficient cowpea symbiont.</title>
        <authorList>
            <person name="Cabral Michel D."/>
            <person name="Azarias Guimaraes A."/>
            <person name="Martins da Costa E."/>
            <person name="Soares de Carvalho T."/>
            <person name="Balsanelli E."/>
            <person name="Willems A."/>
            <person name="Maltempi de Souza E."/>
            <person name="de Souza Moreira F.M."/>
        </authorList>
    </citation>
    <scope>NUCLEOTIDE SEQUENCE [LARGE SCALE GENOMIC DNA]</scope>
    <source>
        <strain evidence="3 4">UFLA 03-164</strain>
    </source>
</reference>
<accession>A0A6P1BQP9</accession>
<evidence type="ECO:0000313" key="3">
    <source>
        <dbReference type="EMBL" id="NEV00847.1"/>
    </source>
</evidence>
<proteinExistence type="predicted"/>
<keyword evidence="4" id="KW-1185">Reference proteome</keyword>
<dbReference type="RefSeq" id="WP_163160390.1">
    <property type="nucleotide sequence ID" value="NZ_VKHP01000201.1"/>
</dbReference>
<gene>
    <name evidence="3" type="ORF">FNJ47_34895</name>
</gene>
<feature type="domain" description="Putative Flp pilus-assembly TadG-like N-terminal" evidence="2">
    <location>
        <begin position="10"/>
        <end position="55"/>
    </location>
</feature>
<dbReference type="InterPro" id="IPR028087">
    <property type="entry name" value="Tad_N"/>
</dbReference>